<dbReference type="PANTHER" id="PTHR35617">
    <property type="entry name" value="PHAGE_INTEGRASE DOMAIN-CONTAINING PROTEIN"/>
    <property type="match status" value="1"/>
</dbReference>
<comment type="caution">
    <text evidence="1">The sequence shown here is derived from an EMBL/GenBank/DDBJ whole genome shotgun (WGS) entry which is preliminary data.</text>
</comment>
<dbReference type="InterPro" id="IPR010998">
    <property type="entry name" value="Integrase_recombinase_N"/>
</dbReference>
<dbReference type="Proteomes" id="UP001152795">
    <property type="component" value="Unassembled WGS sequence"/>
</dbReference>
<protein>
    <submittedName>
        <fullName evidence="1">Uncharacterized protein</fullName>
    </submittedName>
</protein>
<dbReference type="PANTHER" id="PTHR35617:SF3">
    <property type="entry name" value="CORE-BINDING (CB) DOMAIN-CONTAINING PROTEIN"/>
    <property type="match status" value="1"/>
</dbReference>
<reference evidence="1" key="1">
    <citation type="submission" date="2020-04" db="EMBL/GenBank/DDBJ databases">
        <authorList>
            <person name="Alioto T."/>
            <person name="Alioto T."/>
            <person name="Gomez Garrido J."/>
        </authorList>
    </citation>
    <scope>NUCLEOTIDE SEQUENCE</scope>
    <source>
        <strain evidence="1">A484AB</strain>
    </source>
</reference>
<dbReference type="AlphaFoldDB" id="A0A6S7HRZ2"/>
<dbReference type="SUPFAM" id="SSF47823">
    <property type="entry name" value="lambda integrase-like, N-terminal domain"/>
    <property type="match status" value="1"/>
</dbReference>
<feature type="non-terminal residue" evidence="1">
    <location>
        <position position="1"/>
    </location>
</feature>
<dbReference type="OrthoDB" id="6769862at2759"/>
<keyword evidence="2" id="KW-1185">Reference proteome</keyword>
<accession>A0A6S7HRZ2</accession>
<sequence length="478" mass="52967">MDSTNRGEENPARSSAIVQTWTLFIHQIWMTISPVSSLGVKAVDKQNKFLQDRLLDTLGPVSQLFEHIFGTLSQCQPGKTIDLTYEQLNELGSITSNAIRLLGNTSALLSQERRKAVLQKINSQGTLASLASEEFPQAGLGLGIDKQRPMGYRDSSGISYRFFAGPSSACPARATRSQQRTECSNRLRAVVSTELYSGTNYTAPLSRPLNMPDGDASIRQSPTSRLAAISQSYTQAGISQPAQELLLAAWRKGTATTYASAWRKWDSWCCEREISSVHAPIEAILEFLTTEFNSGKAYRTLNVHRSAISSTHAHIDLVRVGEHPLVVQLLKGAYNLRPHLPRYSSMWDVGTVLSFIESKGTNNNLTLKDLSQKLGKLLALTAIERVSEVIAHDLRYRHYSQDGVIFHLPELTKKSKVGSTLKSSFHASFPSNPKLCVIKCLREYEKRTSGFRAKDPSMPNKLLLSHIKPHKPISSATL</sequence>
<evidence type="ECO:0000313" key="1">
    <source>
        <dbReference type="EMBL" id="CAB4007077.1"/>
    </source>
</evidence>
<name>A0A6S7HRZ2_PARCT</name>
<evidence type="ECO:0000313" key="2">
    <source>
        <dbReference type="Proteomes" id="UP001152795"/>
    </source>
</evidence>
<organism evidence="1 2">
    <name type="scientific">Paramuricea clavata</name>
    <name type="common">Red gorgonian</name>
    <name type="synonym">Violescent sea-whip</name>
    <dbReference type="NCBI Taxonomy" id="317549"/>
    <lineage>
        <taxon>Eukaryota</taxon>
        <taxon>Metazoa</taxon>
        <taxon>Cnidaria</taxon>
        <taxon>Anthozoa</taxon>
        <taxon>Octocorallia</taxon>
        <taxon>Malacalcyonacea</taxon>
        <taxon>Plexauridae</taxon>
        <taxon>Paramuricea</taxon>
    </lineage>
</organism>
<gene>
    <name evidence="1" type="ORF">PACLA_8A054740</name>
</gene>
<dbReference type="Gene3D" id="1.10.150.130">
    <property type="match status" value="1"/>
</dbReference>
<dbReference type="EMBL" id="CACRXK020005690">
    <property type="protein sequence ID" value="CAB4007077.1"/>
    <property type="molecule type" value="Genomic_DNA"/>
</dbReference>
<proteinExistence type="predicted"/>